<sequence>MKVLGKVARTFKCGCLGLLIQIVGVHGNIHTQDIVHEILAICSVVFSLRCHCYMQSSYVNLCGGNCGKCFSIISVYSKTYLLSRYAVVSGDCLICERFAGLEHVNSDKSKCQEHFDNYKECKKKEREARLERNRSRSLFS</sequence>
<evidence type="ECO:0000313" key="2">
    <source>
        <dbReference type="EMBL" id="KAK4379507.1"/>
    </source>
</evidence>
<dbReference type="PANTHER" id="PTHR48150:SF1">
    <property type="entry name" value="COX19 FAMILY PROTEIN (CHCH MOTIF)"/>
    <property type="match status" value="1"/>
</dbReference>
<evidence type="ECO:0000313" key="3">
    <source>
        <dbReference type="Proteomes" id="UP001291623"/>
    </source>
</evidence>
<dbReference type="Proteomes" id="UP001291623">
    <property type="component" value="Unassembled WGS sequence"/>
</dbReference>
<dbReference type="EMBL" id="JAVYJV010000001">
    <property type="protein sequence ID" value="KAK4379507.1"/>
    <property type="molecule type" value="Genomic_DNA"/>
</dbReference>
<evidence type="ECO:0000256" key="1">
    <source>
        <dbReference type="SAM" id="SignalP"/>
    </source>
</evidence>
<feature type="chain" id="PRO_5042094806" evidence="1">
    <location>
        <begin position="28"/>
        <end position="140"/>
    </location>
</feature>
<name>A0AAE1VS88_9SOLA</name>
<dbReference type="AlphaFoldDB" id="A0AAE1VS88"/>
<gene>
    <name evidence="2" type="ORF">RND71_001369</name>
</gene>
<accession>A0AAE1VS88</accession>
<reference evidence="2" key="1">
    <citation type="submission" date="2023-12" db="EMBL/GenBank/DDBJ databases">
        <title>Genome assembly of Anisodus tanguticus.</title>
        <authorList>
            <person name="Wang Y.-J."/>
        </authorList>
    </citation>
    <scope>NUCLEOTIDE SEQUENCE</scope>
    <source>
        <strain evidence="2">KB-2021</strain>
        <tissue evidence="2">Leaf</tissue>
    </source>
</reference>
<keyword evidence="1" id="KW-0732">Signal</keyword>
<feature type="signal peptide" evidence="1">
    <location>
        <begin position="1"/>
        <end position="27"/>
    </location>
</feature>
<keyword evidence="3" id="KW-1185">Reference proteome</keyword>
<comment type="caution">
    <text evidence="2">The sequence shown here is derived from an EMBL/GenBank/DDBJ whole genome shotgun (WGS) entry which is preliminary data.</text>
</comment>
<proteinExistence type="predicted"/>
<organism evidence="2 3">
    <name type="scientific">Anisodus tanguticus</name>
    <dbReference type="NCBI Taxonomy" id="243964"/>
    <lineage>
        <taxon>Eukaryota</taxon>
        <taxon>Viridiplantae</taxon>
        <taxon>Streptophyta</taxon>
        <taxon>Embryophyta</taxon>
        <taxon>Tracheophyta</taxon>
        <taxon>Spermatophyta</taxon>
        <taxon>Magnoliopsida</taxon>
        <taxon>eudicotyledons</taxon>
        <taxon>Gunneridae</taxon>
        <taxon>Pentapetalae</taxon>
        <taxon>asterids</taxon>
        <taxon>lamiids</taxon>
        <taxon>Solanales</taxon>
        <taxon>Solanaceae</taxon>
        <taxon>Solanoideae</taxon>
        <taxon>Hyoscyameae</taxon>
        <taxon>Anisodus</taxon>
    </lineage>
</organism>
<protein>
    <submittedName>
        <fullName evidence="2">Uncharacterized protein</fullName>
    </submittedName>
</protein>
<dbReference type="PANTHER" id="PTHR48150">
    <property type="entry name" value="CYTOCHROME C OXIDASE-ASSEMBLY FACTOR COX23, MITOCHONDRIAL"/>
    <property type="match status" value="1"/>
</dbReference>